<dbReference type="InterPro" id="IPR011990">
    <property type="entry name" value="TPR-like_helical_dom_sf"/>
</dbReference>
<dbReference type="SMART" id="SM00028">
    <property type="entry name" value="TPR"/>
    <property type="match status" value="2"/>
</dbReference>
<dbReference type="InterPro" id="IPR019734">
    <property type="entry name" value="TPR_rpt"/>
</dbReference>
<reference evidence="1" key="1">
    <citation type="journal article" date="2015" name="Nature">
        <title>Complex archaea that bridge the gap between prokaryotes and eukaryotes.</title>
        <authorList>
            <person name="Spang A."/>
            <person name="Saw J.H."/>
            <person name="Jorgensen S.L."/>
            <person name="Zaremba-Niedzwiedzka K."/>
            <person name="Martijn J."/>
            <person name="Lind A.E."/>
            <person name="van Eijk R."/>
            <person name="Schleper C."/>
            <person name="Guy L."/>
            <person name="Ettema T.J."/>
        </authorList>
    </citation>
    <scope>NUCLEOTIDE SEQUENCE</scope>
</reference>
<comment type="caution">
    <text evidence="1">The sequence shown here is derived from an EMBL/GenBank/DDBJ whole genome shotgun (WGS) entry which is preliminary data.</text>
</comment>
<accession>A0A0F8ZHJ4</accession>
<gene>
    <name evidence="1" type="ORF">LCGC14_2694320</name>
</gene>
<sequence length="146" mass="16744">CSNLVFGCLLCTLFVFGVRYRTEKSVFKTLHARKAKDWNSVLEHTQNISRFSTLDSYGTPLLYYQGLGHFLKKDFPLALKDFEGALKENPNHIYVLMNYASLLSIHKRTEEARKVYEQVIEMYPEYIGAQNNLAALNAVAMKGTKK</sequence>
<organism evidence="1">
    <name type="scientific">marine sediment metagenome</name>
    <dbReference type="NCBI Taxonomy" id="412755"/>
    <lineage>
        <taxon>unclassified sequences</taxon>
        <taxon>metagenomes</taxon>
        <taxon>ecological metagenomes</taxon>
    </lineage>
</organism>
<protein>
    <submittedName>
        <fullName evidence="1">Uncharacterized protein</fullName>
    </submittedName>
</protein>
<dbReference type="PROSITE" id="PS50005">
    <property type="entry name" value="TPR"/>
    <property type="match status" value="1"/>
</dbReference>
<dbReference type="Gene3D" id="1.25.40.10">
    <property type="entry name" value="Tetratricopeptide repeat domain"/>
    <property type="match status" value="1"/>
</dbReference>
<name>A0A0F8ZHJ4_9ZZZZ</name>
<feature type="non-terminal residue" evidence="1">
    <location>
        <position position="1"/>
    </location>
</feature>
<dbReference type="EMBL" id="LAZR01047835">
    <property type="protein sequence ID" value="KKK93292.1"/>
    <property type="molecule type" value="Genomic_DNA"/>
</dbReference>
<dbReference type="Pfam" id="PF14559">
    <property type="entry name" value="TPR_19"/>
    <property type="match status" value="1"/>
</dbReference>
<proteinExistence type="predicted"/>
<dbReference type="SUPFAM" id="SSF48452">
    <property type="entry name" value="TPR-like"/>
    <property type="match status" value="1"/>
</dbReference>
<dbReference type="AlphaFoldDB" id="A0A0F8ZHJ4"/>
<evidence type="ECO:0000313" key="1">
    <source>
        <dbReference type="EMBL" id="KKK93292.1"/>
    </source>
</evidence>